<dbReference type="InterPro" id="IPR000387">
    <property type="entry name" value="Tyr_Pase_dom"/>
</dbReference>
<reference evidence="4" key="1">
    <citation type="submission" date="2023-10" db="EMBL/GenBank/DDBJ databases">
        <title>Genome assembly of Pristionchus species.</title>
        <authorList>
            <person name="Yoshida K."/>
            <person name="Sommer R.J."/>
        </authorList>
    </citation>
    <scope>NUCLEOTIDE SEQUENCE</scope>
    <source>
        <strain evidence="4">RS0144</strain>
    </source>
</reference>
<comment type="caution">
    <text evidence="4">The sequence shown here is derived from an EMBL/GenBank/DDBJ whole genome shotgun (WGS) entry which is preliminary data.</text>
</comment>
<dbReference type="GO" id="GO:0004725">
    <property type="term" value="F:protein tyrosine phosphatase activity"/>
    <property type="evidence" value="ECO:0007669"/>
    <property type="project" value="InterPro"/>
</dbReference>
<dbReference type="AlphaFoldDB" id="A0AAV5U4L8"/>
<organism evidence="4 5">
    <name type="scientific">Pristionchus entomophagus</name>
    <dbReference type="NCBI Taxonomy" id="358040"/>
    <lineage>
        <taxon>Eukaryota</taxon>
        <taxon>Metazoa</taxon>
        <taxon>Ecdysozoa</taxon>
        <taxon>Nematoda</taxon>
        <taxon>Chromadorea</taxon>
        <taxon>Rhabditida</taxon>
        <taxon>Rhabditina</taxon>
        <taxon>Diplogasteromorpha</taxon>
        <taxon>Diplogasteroidea</taxon>
        <taxon>Neodiplogasteridae</taxon>
        <taxon>Pristionchus</taxon>
    </lineage>
</organism>
<evidence type="ECO:0000259" key="3">
    <source>
        <dbReference type="PROSITE" id="PS50056"/>
    </source>
</evidence>
<gene>
    <name evidence="4" type="ORF">PENTCL1PPCAC_23519</name>
</gene>
<dbReference type="InterPro" id="IPR003595">
    <property type="entry name" value="Tyr_Pase_cat"/>
</dbReference>
<feature type="domain" description="Tyrosine specific protein phosphatases" evidence="3">
    <location>
        <begin position="355"/>
        <end position="410"/>
    </location>
</feature>
<evidence type="ECO:0008006" key="6">
    <source>
        <dbReference type="Google" id="ProtNLM"/>
    </source>
</evidence>
<accession>A0AAV5U4L8</accession>
<dbReference type="EMBL" id="BTSX01000005">
    <property type="protein sequence ID" value="GMT01345.1"/>
    <property type="molecule type" value="Genomic_DNA"/>
</dbReference>
<proteinExistence type="predicted"/>
<dbReference type="Proteomes" id="UP001432027">
    <property type="component" value="Unassembled WGS sequence"/>
</dbReference>
<evidence type="ECO:0000313" key="5">
    <source>
        <dbReference type="Proteomes" id="UP001432027"/>
    </source>
</evidence>
<dbReference type="CDD" id="cd00047">
    <property type="entry name" value="PTPc"/>
    <property type="match status" value="1"/>
</dbReference>
<dbReference type="Gene3D" id="3.90.190.10">
    <property type="entry name" value="Protein tyrosine phosphatase superfamily"/>
    <property type="match status" value="1"/>
</dbReference>
<feature type="region of interest" description="Disordered" evidence="1">
    <location>
        <begin position="1"/>
        <end position="153"/>
    </location>
</feature>
<dbReference type="SMART" id="SM00194">
    <property type="entry name" value="PTPc"/>
    <property type="match status" value="1"/>
</dbReference>
<dbReference type="PANTHER" id="PTHR46163">
    <property type="entry name" value="TYROSINE-PROTEIN PHOSPHATASE-RELATED"/>
    <property type="match status" value="1"/>
</dbReference>
<feature type="compositionally biased region" description="Polar residues" evidence="1">
    <location>
        <begin position="51"/>
        <end position="70"/>
    </location>
</feature>
<keyword evidence="5" id="KW-1185">Reference proteome</keyword>
<evidence type="ECO:0000256" key="1">
    <source>
        <dbReference type="SAM" id="MobiDB-lite"/>
    </source>
</evidence>
<evidence type="ECO:0000313" key="4">
    <source>
        <dbReference type="EMBL" id="GMT01345.1"/>
    </source>
</evidence>
<protein>
    <recommendedName>
        <fullName evidence="6">Tyrosine phosphatase</fullName>
    </recommendedName>
</protein>
<dbReference type="Pfam" id="PF00102">
    <property type="entry name" value="Y_phosphatase"/>
    <property type="match status" value="1"/>
</dbReference>
<feature type="compositionally biased region" description="Low complexity" evidence="1">
    <location>
        <begin position="80"/>
        <end position="121"/>
    </location>
</feature>
<dbReference type="InterPro" id="IPR000242">
    <property type="entry name" value="PTP_cat"/>
</dbReference>
<dbReference type="PROSITE" id="PS50056">
    <property type="entry name" value="TYR_PHOSPHATASE_2"/>
    <property type="match status" value="1"/>
</dbReference>
<feature type="compositionally biased region" description="Pro residues" evidence="1">
    <location>
        <begin position="23"/>
        <end position="38"/>
    </location>
</feature>
<evidence type="ECO:0000259" key="2">
    <source>
        <dbReference type="PROSITE" id="PS50055"/>
    </source>
</evidence>
<dbReference type="PROSITE" id="PS50055">
    <property type="entry name" value="TYR_PHOSPHATASE_PTP"/>
    <property type="match status" value="1"/>
</dbReference>
<feature type="domain" description="Tyrosine-protein phosphatase" evidence="2">
    <location>
        <begin position="158"/>
        <end position="419"/>
    </location>
</feature>
<name>A0AAV5U4L8_9BILA</name>
<dbReference type="InterPro" id="IPR029021">
    <property type="entry name" value="Prot-tyrosine_phosphatase-like"/>
</dbReference>
<dbReference type="PANTHER" id="PTHR46163:SF15">
    <property type="entry name" value="TYROSINE-PROTEIN PHOSPHATASE DOMAIN-CONTAINING PROTEIN"/>
    <property type="match status" value="1"/>
</dbReference>
<feature type="non-terminal residue" evidence="4">
    <location>
        <position position="1"/>
    </location>
</feature>
<dbReference type="PRINTS" id="PR00700">
    <property type="entry name" value="PRTYPHPHTASE"/>
</dbReference>
<feature type="compositionally biased region" description="Low complexity" evidence="1">
    <location>
        <begin position="39"/>
        <end position="50"/>
    </location>
</feature>
<sequence length="451" mass="50023">SRSEMKVRTPPLDTGGWANPQQGRPPPQPSAAKAPPPQMQQMLQQQTPSSGPNQQQQGKAAVRSSNTLSAESIAVGGGLQQQPKQRAPLAAAAARPDAAPQPAGRPPSQQQRPLQPAQPQQDRSAQTSPKQPSPDMDHTEKKKAKAGSGPGNKITKLLDVKFSKVVDDHKKFLGTLPNSVSRAAFDDNLCLNRFEDVICIDQTRVLFSDSSLYLNANWVTIEPGKKPDDPPKKQAIVAQLPLPECAVAFWSMICENDIRGVLLFADDNEFLTFEADKIFPMNMATVKISPRITVTHTHRLAVSSEWTMNVYLVCRGDVRKYVHVHCFAWSGDEVIKLQSLWQIESVFRKYPAPHVYMSSAGVGRASTFAALKMVHAKMHDESCKEVSLNNCIASLRENRLHSIQCFSQSITLHSAMIQHIIDCPSFEKYENDPRVRAFAEQYKEHMANSKE</sequence>
<dbReference type="SUPFAM" id="SSF52799">
    <property type="entry name" value="(Phosphotyrosine protein) phosphatases II"/>
    <property type="match status" value="1"/>
</dbReference>
<dbReference type="InterPro" id="IPR052782">
    <property type="entry name" value="Oocyte-zygote_transition_reg"/>
</dbReference>
<dbReference type="SMART" id="SM00404">
    <property type="entry name" value="PTPc_motif"/>
    <property type="match status" value="1"/>
</dbReference>